<dbReference type="Pfam" id="PF01866">
    <property type="entry name" value="Diphthamide_syn"/>
    <property type="match status" value="1"/>
</dbReference>
<evidence type="ECO:0000256" key="5">
    <source>
        <dbReference type="ARBA" id="ARBA00022679"/>
    </source>
</evidence>
<keyword evidence="5 11" id="KW-0808">Transferase</keyword>
<keyword evidence="9" id="KW-0411">Iron-sulfur</keyword>
<evidence type="ECO:0000256" key="10">
    <source>
        <dbReference type="ARBA" id="ARBA00048403"/>
    </source>
</evidence>
<comment type="function">
    <text evidence="11">Catalyzes the first step of diphthamide biosynthesis, a post-translational modification of histidine which occurs in elongation factor 2.</text>
</comment>
<dbReference type="GO" id="GO:0017183">
    <property type="term" value="P:protein histidyl modification to diphthamide"/>
    <property type="evidence" value="ECO:0007669"/>
    <property type="project" value="UniProtKB-UniRule"/>
</dbReference>
<dbReference type="PANTHER" id="PTHR10762:SF1">
    <property type="entry name" value="2-(3-AMINO-3-CARBOXYPROPYL)HISTIDINE SYNTHASE SUBUNIT 1"/>
    <property type="match status" value="1"/>
</dbReference>
<dbReference type="GO" id="GO:0090560">
    <property type="term" value="F:2-(3-amino-3-carboxypropyl)histidine synthase activity"/>
    <property type="evidence" value="ECO:0007669"/>
    <property type="project" value="UniProtKB-UniRule"/>
</dbReference>
<dbReference type="UniPathway" id="UPA00559"/>
<keyword evidence="13" id="KW-1185">Reference proteome</keyword>
<evidence type="ECO:0000256" key="9">
    <source>
        <dbReference type="ARBA" id="ARBA00023014"/>
    </source>
</evidence>
<dbReference type="Gene3D" id="3.40.50.11840">
    <property type="entry name" value="Diphthamide synthesis DPH1/DPH2 domain 1"/>
    <property type="match status" value="1"/>
</dbReference>
<dbReference type="Gene3D" id="3.40.50.11850">
    <property type="entry name" value="Diphthamide synthesis DPH1/DPH2 domain 2"/>
    <property type="match status" value="1"/>
</dbReference>
<dbReference type="AlphaFoldDB" id="A0A177ELF6"/>
<evidence type="ECO:0000256" key="3">
    <source>
        <dbReference type="ARBA" id="ARBA00012221"/>
    </source>
</evidence>
<dbReference type="InterPro" id="IPR042265">
    <property type="entry name" value="DPH1/DPH2_3"/>
</dbReference>
<dbReference type="InterPro" id="IPR035435">
    <property type="entry name" value="DPH1/DPH2_euk_archaea"/>
</dbReference>
<dbReference type="GO" id="GO:0046872">
    <property type="term" value="F:metal ion binding"/>
    <property type="evidence" value="ECO:0007669"/>
    <property type="project" value="UniProtKB-KW"/>
</dbReference>
<evidence type="ECO:0000256" key="6">
    <source>
        <dbReference type="ARBA" id="ARBA00022691"/>
    </source>
</evidence>
<protein>
    <recommendedName>
        <fullName evidence="4 11">2-(3-amino-3-carboxypropyl)histidine synthase subunit 1</fullName>
        <ecNumber evidence="3 11">2.5.1.108</ecNumber>
    </recommendedName>
</protein>
<dbReference type="OrthoDB" id="1649088at2759"/>
<sequence length="365" mass="40741">MALGETAGAEYLPSNYRFEIEKTIRQIKRRGSKKIALQFPEGIIHLSTVISDIIRCSTEVESVTILSDVVYGACCIDDISSHLIGCDLLVHYGHSCLFEVPKCLVGVVYVFVEVSIDYAHCVDVALKHIDCSNLSVLGTIQYSSVVRGVRKGIEEARTKLLGSAEGEGVPPTEVKIPRVMPLSVGEVLGCTSPKVQTENVLFIAEGRFHLESVMIQNPTRKYYRYCPATKTLKTEQHDYARFLSIRKERQAASRAAKSYTVIFGTLGRQGGMLILQRVLASLVERGAPHTTVYLSEIDNETIASIDKDSAVIEIACPRIAIDWGSTFTLPIITPFEYFTMIQGIEEYPMDYYKKEGRAQPWQMLR</sequence>
<evidence type="ECO:0000256" key="7">
    <source>
        <dbReference type="ARBA" id="ARBA00022723"/>
    </source>
</evidence>
<dbReference type="NCBIfam" id="TIGR00322">
    <property type="entry name" value="diphth2_R"/>
    <property type="match status" value="1"/>
</dbReference>
<evidence type="ECO:0000256" key="2">
    <source>
        <dbReference type="ARBA" id="ARBA00010173"/>
    </source>
</evidence>
<dbReference type="EMBL" id="LTDL01000014">
    <property type="protein sequence ID" value="OAG31932.1"/>
    <property type="molecule type" value="Genomic_DNA"/>
</dbReference>
<dbReference type="FunFam" id="3.40.50.11840:FF:000001">
    <property type="entry name" value="2-(3-amino-3-carboxypropyl)histidine synthase subunit 1"/>
    <property type="match status" value="1"/>
</dbReference>
<reference evidence="12 13" key="1">
    <citation type="submission" date="2016-02" db="EMBL/GenBank/DDBJ databases">
        <title>Discovery of a natural microsporidian pathogen with a broad tissue tropism in Caenorhabditis elegans.</title>
        <authorList>
            <person name="Luallen R.J."/>
            <person name="Reinke A.W."/>
            <person name="Tong L."/>
            <person name="Botts M.R."/>
            <person name="Felix M.-A."/>
            <person name="Troemel E.R."/>
        </authorList>
    </citation>
    <scope>NUCLEOTIDE SEQUENCE [LARGE SCALE GENOMIC DNA]</scope>
    <source>
        <strain evidence="12 13">JUm2807</strain>
    </source>
</reference>
<evidence type="ECO:0000256" key="8">
    <source>
        <dbReference type="ARBA" id="ARBA00023004"/>
    </source>
</evidence>
<dbReference type="PANTHER" id="PTHR10762">
    <property type="entry name" value="DIPHTHAMIDE BIOSYNTHESIS PROTEIN"/>
    <property type="match status" value="1"/>
</dbReference>
<proteinExistence type="inferred from homology"/>
<dbReference type="Proteomes" id="UP000185944">
    <property type="component" value="Unassembled WGS sequence"/>
</dbReference>
<dbReference type="GO" id="GO:0051539">
    <property type="term" value="F:4 iron, 4 sulfur cluster binding"/>
    <property type="evidence" value="ECO:0007669"/>
    <property type="project" value="UniProtKB-UniRule"/>
</dbReference>
<dbReference type="InterPro" id="IPR016435">
    <property type="entry name" value="DPH1/DPH2"/>
</dbReference>
<evidence type="ECO:0000256" key="4">
    <source>
        <dbReference type="ARBA" id="ARBA00021915"/>
    </source>
</evidence>
<dbReference type="RefSeq" id="XP_067545533.1">
    <property type="nucleotide sequence ID" value="XM_067687825.1"/>
</dbReference>
<organism evidence="12 13">
    <name type="scientific">Nematocida displodere</name>
    <dbReference type="NCBI Taxonomy" id="1805483"/>
    <lineage>
        <taxon>Eukaryota</taxon>
        <taxon>Fungi</taxon>
        <taxon>Fungi incertae sedis</taxon>
        <taxon>Microsporidia</taxon>
        <taxon>Nematocida</taxon>
    </lineage>
</organism>
<dbReference type="SFLD" id="SFLDS00032">
    <property type="entry name" value="Radical_SAM_3-amino-3-carboxyp"/>
    <property type="match status" value="1"/>
</dbReference>
<evidence type="ECO:0000313" key="13">
    <source>
        <dbReference type="Proteomes" id="UP000185944"/>
    </source>
</evidence>
<evidence type="ECO:0000256" key="11">
    <source>
        <dbReference type="PIRNR" id="PIRNR004967"/>
    </source>
</evidence>
<dbReference type="GeneID" id="93646757"/>
<gene>
    <name evidence="12" type="ORF">NEDG_00407</name>
</gene>
<dbReference type="STRING" id="1805483.A0A177ELF6"/>
<comment type="pathway">
    <text evidence="1 11">Protein modification; peptidyl-diphthamide biosynthesis.</text>
</comment>
<comment type="similarity">
    <text evidence="2 11">Belongs to the DPH1/DPH2 family. DPH1 subfamily.</text>
</comment>
<dbReference type="InterPro" id="IPR042263">
    <property type="entry name" value="DPH1/DPH2_1"/>
</dbReference>
<evidence type="ECO:0000256" key="1">
    <source>
        <dbReference type="ARBA" id="ARBA00005156"/>
    </source>
</evidence>
<keyword evidence="8" id="KW-0408">Iron</keyword>
<dbReference type="Gene3D" id="3.40.50.11860">
    <property type="entry name" value="Diphthamide synthesis DPH1/DPH2 domain 3"/>
    <property type="match status" value="1"/>
</dbReference>
<keyword evidence="11" id="KW-0004">4Fe-4S</keyword>
<keyword evidence="6 11" id="KW-0949">S-adenosyl-L-methionine</keyword>
<keyword evidence="7" id="KW-0479">Metal-binding</keyword>
<dbReference type="VEuPathDB" id="MicrosporidiaDB:NEDG_00407"/>
<name>A0A177ELF6_9MICR</name>
<accession>A0A177ELF6</accession>
<evidence type="ECO:0000313" key="12">
    <source>
        <dbReference type="EMBL" id="OAG31932.1"/>
    </source>
</evidence>
<comment type="caution">
    <text evidence="12">The sequence shown here is derived from an EMBL/GenBank/DDBJ whole genome shotgun (WGS) entry which is preliminary data.</text>
</comment>
<dbReference type="InterPro" id="IPR042264">
    <property type="entry name" value="DPH1/DPH2_2"/>
</dbReference>
<comment type="catalytic activity">
    <reaction evidence="10 11">
        <text>L-histidyl-[translation elongation factor 2] + S-adenosyl-L-methionine = 2-[(3S)-amino-3-carboxypropyl]-L-histidyl-[translation elongation factor 2] + S-methyl-5'-thioadenosine + H(+)</text>
        <dbReference type="Rhea" id="RHEA:36783"/>
        <dbReference type="Rhea" id="RHEA-COMP:9748"/>
        <dbReference type="Rhea" id="RHEA-COMP:9749"/>
        <dbReference type="ChEBI" id="CHEBI:15378"/>
        <dbReference type="ChEBI" id="CHEBI:17509"/>
        <dbReference type="ChEBI" id="CHEBI:29979"/>
        <dbReference type="ChEBI" id="CHEBI:59789"/>
        <dbReference type="ChEBI" id="CHEBI:73995"/>
        <dbReference type="EC" id="2.5.1.108"/>
    </reaction>
</comment>
<dbReference type="EC" id="2.5.1.108" evidence="3 11"/>
<dbReference type="PIRSF" id="PIRSF004967">
    <property type="entry name" value="DPH1"/>
    <property type="match status" value="1"/>
</dbReference>
<comment type="cofactor">
    <cofactor evidence="11">
        <name>[4Fe-4S] cluster</name>
        <dbReference type="ChEBI" id="CHEBI:49883"/>
    </cofactor>
    <text evidence="11">Binds 1 [4Fe-4S] cluster per subunit. The cluster is coordinated with 3 cysteines and an exchangeable S-adenosyl-L-methionine.</text>
</comment>